<keyword evidence="2" id="KW-1185">Reference proteome</keyword>
<reference evidence="1 2" key="2">
    <citation type="journal article" date="2016" name="Genome Announc.">
        <title>Permanent Draft Genome Sequences for Two Variants of Frankia sp. Strain CpI1, the First Frankia Strain Isolated from Root Nodules of Comptonia peregrina.</title>
        <authorList>
            <person name="Oshone R."/>
            <person name="Hurst S.G.IV."/>
            <person name="Abebe-Akele F."/>
            <person name="Simpson S."/>
            <person name="Morris K."/>
            <person name="Thomas W.K."/>
            <person name="Tisa L.S."/>
        </authorList>
    </citation>
    <scope>NUCLEOTIDE SEQUENCE [LARGE SCALE GENOMIC DNA]</scope>
    <source>
        <strain evidence="2">CpI1-S</strain>
    </source>
</reference>
<evidence type="ECO:0000313" key="2">
    <source>
        <dbReference type="Proteomes" id="UP000032545"/>
    </source>
</evidence>
<protein>
    <submittedName>
        <fullName evidence="1">Uridine kinase</fullName>
        <ecNumber evidence="1">2.7.1.48</ecNumber>
    </submittedName>
</protein>
<proteinExistence type="predicted"/>
<dbReference type="GO" id="GO:0004849">
    <property type="term" value="F:uridine kinase activity"/>
    <property type="evidence" value="ECO:0007669"/>
    <property type="project" value="UniProtKB-EC"/>
</dbReference>
<name>A0A0D8BGQ9_9ACTN</name>
<accession>A0A0D8BGQ9</accession>
<dbReference type="Gene3D" id="3.40.50.300">
    <property type="entry name" value="P-loop containing nucleotide triphosphate hydrolases"/>
    <property type="match status" value="1"/>
</dbReference>
<dbReference type="EC" id="2.7.1.48" evidence="1"/>
<sequence>MGGNGFSVGRDAEIAAARVMVVHTLAEWIVARCREWVVRVAVDGPDAAGKTTLADELAERIGGRGRPVIRAGVDAFHRPRAERRRRGELSPHGYFLDAFDYGALRRLLLDPLGPGGDRWYRTAAFDLRAESAVDTPADLAPADAVLLVDGVFLLRRELREHWDVSIFFGISPGESLRRALLRDVDLFGSPAAVRERYEARYLPAQEMYRRNAAPHERAHFLLDNTDPANPRILRSPA</sequence>
<keyword evidence="1" id="KW-0808">Transferase</keyword>
<dbReference type="SUPFAM" id="SSF52540">
    <property type="entry name" value="P-loop containing nucleoside triphosphate hydrolases"/>
    <property type="match status" value="1"/>
</dbReference>
<dbReference type="PATRIC" id="fig|1502723.3.peg.2370"/>
<organism evidence="1 2">
    <name type="scientific">Frankia torreyi</name>
    <dbReference type="NCBI Taxonomy" id="1856"/>
    <lineage>
        <taxon>Bacteria</taxon>
        <taxon>Bacillati</taxon>
        <taxon>Actinomycetota</taxon>
        <taxon>Actinomycetes</taxon>
        <taxon>Frankiales</taxon>
        <taxon>Frankiaceae</taxon>
        <taxon>Frankia</taxon>
    </lineage>
</organism>
<gene>
    <name evidence="1" type="ORF">FF36_02997</name>
</gene>
<dbReference type="AlphaFoldDB" id="A0A0D8BGQ9"/>
<comment type="caution">
    <text evidence="1">The sequence shown here is derived from an EMBL/GenBank/DDBJ whole genome shotgun (WGS) entry which is preliminary data.</text>
</comment>
<evidence type="ECO:0000313" key="1">
    <source>
        <dbReference type="EMBL" id="KJE22632.1"/>
    </source>
</evidence>
<dbReference type="Proteomes" id="UP000032545">
    <property type="component" value="Unassembled WGS sequence"/>
</dbReference>
<reference evidence="2" key="1">
    <citation type="submission" date="2015-02" db="EMBL/GenBank/DDBJ databases">
        <title>Draft Genome of Frankia sp. CpI1-S.</title>
        <authorList>
            <person name="Oshone R.T."/>
            <person name="Ngom M."/>
            <person name="Ghodhbane-Gtari F."/>
            <person name="Gtari M."/>
            <person name="Morris K."/>
            <person name="Thomas K."/>
            <person name="Sen A."/>
            <person name="Tisa L.S."/>
        </authorList>
    </citation>
    <scope>NUCLEOTIDE SEQUENCE [LARGE SCALE GENOMIC DNA]</scope>
    <source>
        <strain evidence="2">CpI1-S</strain>
    </source>
</reference>
<dbReference type="EMBL" id="JYFN01000021">
    <property type="protein sequence ID" value="KJE22632.1"/>
    <property type="molecule type" value="Genomic_DNA"/>
</dbReference>
<keyword evidence="1" id="KW-0418">Kinase</keyword>
<dbReference type="InterPro" id="IPR027417">
    <property type="entry name" value="P-loop_NTPase"/>
</dbReference>